<comment type="caution">
    <text evidence="2">The sequence shown here is derived from an EMBL/GenBank/DDBJ whole genome shotgun (WGS) entry which is preliminary data.</text>
</comment>
<feature type="region of interest" description="Disordered" evidence="1">
    <location>
        <begin position="1"/>
        <end position="20"/>
    </location>
</feature>
<dbReference type="PANTHER" id="PTHR33710:SF62">
    <property type="entry name" value="DUF4283 DOMAIN PROTEIN"/>
    <property type="match status" value="1"/>
</dbReference>
<keyword evidence="3" id="KW-1185">Reference proteome</keyword>
<proteinExistence type="predicted"/>
<gene>
    <name evidence="2" type="ORF">POM88_025210</name>
</gene>
<evidence type="ECO:0008006" key="4">
    <source>
        <dbReference type="Google" id="ProtNLM"/>
    </source>
</evidence>
<dbReference type="Gene3D" id="3.60.10.10">
    <property type="entry name" value="Endonuclease/exonuclease/phosphatase"/>
    <property type="match status" value="1"/>
</dbReference>
<evidence type="ECO:0000256" key="1">
    <source>
        <dbReference type="SAM" id="MobiDB-lite"/>
    </source>
</evidence>
<evidence type="ECO:0000313" key="2">
    <source>
        <dbReference type="EMBL" id="KAK1378466.1"/>
    </source>
</evidence>
<accession>A0AAD8MM78</accession>
<dbReference type="PANTHER" id="PTHR33710">
    <property type="entry name" value="BNAC02G09200D PROTEIN"/>
    <property type="match status" value="1"/>
</dbReference>
<dbReference type="Proteomes" id="UP001237642">
    <property type="component" value="Unassembled WGS sequence"/>
</dbReference>
<name>A0AAD8MM78_9APIA</name>
<dbReference type="AlphaFoldDB" id="A0AAD8MM78"/>
<reference evidence="2" key="2">
    <citation type="submission" date="2023-05" db="EMBL/GenBank/DDBJ databases">
        <authorList>
            <person name="Schelkunov M.I."/>
        </authorList>
    </citation>
    <scope>NUCLEOTIDE SEQUENCE</scope>
    <source>
        <strain evidence="2">Hsosn_3</strain>
        <tissue evidence="2">Leaf</tissue>
    </source>
</reference>
<evidence type="ECO:0000313" key="3">
    <source>
        <dbReference type="Proteomes" id="UP001237642"/>
    </source>
</evidence>
<dbReference type="InterPro" id="IPR036691">
    <property type="entry name" value="Endo/exonu/phosph_ase_sf"/>
</dbReference>
<dbReference type="EMBL" id="JAUIZM010000006">
    <property type="protein sequence ID" value="KAK1378466.1"/>
    <property type="molecule type" value="Genomic_DNA"/>
</dbReference>
<reference evidence="2" key="1">
    <citation type="submission" date="2023-02" db="EMBL/GenBank/DDBJ databases">
        <title>Genome of toxic invasive species Heracleum sosnowskyi carries increased number of genes despite the absence of recent whole-genome duplications.</title>
        <authorList>
            <person name="Schelkunov M."/>
            <person name="Shtratnikova V."/>
            <person name="Makarenko M."/>
            <person name="Klepikova A."/>
            <person name="Omelchenko D."/>
            <person name="Novikova G."/>
            <person name="Obukhova E."/>
            <person name="Bogdanov V."/>
            <person name="Penin A."/>
            <person name="Logacheva M."/>
        </authorList>
    </citation>
    <scope>NUCLEOTIDE SEQUENCE</scope>
    <source>
        <strain evidence="2">Hsosn_3</strain>
        <tissue evidence="2">Leaf</tissue>
    </source>
</reference>
<dbReference type="SUPFAM" id="SSF56219">
    <property type="entry name" value="DNase I-like"/>
    <property type="match status" value="1"/>
</dbReference>
<protein>
    <recommendedName>
        <fullName evidence="4">Endonuclease/exonuclease/phosphatase domain-containing protein</fullName>
    </recommendedName>
</protein>
<organism evidence="2 3">
    <name type="scientific">Heracleum sosnowskyi</name>
    <dbReference type="NCBI Taxonomy" id="360622"/>
    <lineage>
        <taxon>Eukaryota</taxon>
        <taxon>Viridiplantae</taxon>
        <taxon>Streptophyta</taxon>
        <taxon>Embryophyta</taxon>
        <taxon>Tracheophyta</taxon>
        <taxon>Spermatophyta</taxon>
        <taxon>Magnoliopsida</taxon>
        <taxon>eudicotyledons</taxon>
        <taxon>Gunneridae</taxon>
        <taxon>Pentapetalae</taxon>
        <taxon>asterids</taxon>
        <taxon>campanulids</taxon>
        <taxon>Apiales</taxon>
        <taxon>Apiaceae</taxon>
        <taxon>Apioideae</taxon>
        <taxon>apioid superclade</taxon>
        <taxon>Tordylieae</taxon>
        <taxon>Tordyliinae</taxon>
        <taxon>Heracleum</taxon>
    </lineage>
</organism>
<sequence>MGDFNEILSQEDKEGGGTKSDSQIEAFRMSLEICALQPLDYHGTHFTWSRNTVDGCIKERLDWAIANEEWVECFPNNRLTHLDFFHSDHRALYLCLQDSTELSFLNRKRKRFRFENIWVREPDCQDIITASWKTSDQSALLLVIDNIKECTLKLASWNQSKFGSLAKDIKQTHKRIIALREVQDQIDNIEELKKMERKLNDLLYKEEVFWKQRSRVLWPQQDHYKLFKISSPSILNVQDR</sequence>